<dbReference type="STRING" id="556325.BHE16_10075"/>
<dbReference type="InterPro" id="IPR027266">
    <property type="entry name" value="TrmE/GcvT-like"/>
</dbReference>
<dbReference type="PANTHER" id="PTHR43757">
    <property type="entry name" value="AMINOMETHYLTRANSFERASE"/>
    <property type="match status" value="1"/>
</dbReference>
<dbReference type="InterPro" id="IPR028896">
    <property type="entry name" value="GcvT/YgfZ/DmdA"/>
</dbReference>
<feature type="domain" description="GCVT N-terminal" evidence="1">
    <location>
        <begin position="37"/>
        <end position="258"/>
    </location>
</feature>
<keyword evidence="3" id="KW-1185">Reference proteome</keyword>
<evidence type="ECO:0000259" key="1">
    <source>
        <dbReference type="Pfam" id="PF01571"/>
    </source>
</evidence>
<dbReference type="SUPFAM" id="SSF103025">
    <property type="entry name" value="Folate-binding domain"/>
    <property type="match status" value="1"/>
</dbReference>
<gene>
    <name evidence="2" type="ORF">BHE16_10075</name>
</gene>
<organism evidence="2 3">
    <name type="scientific">Neomicrococcus aestuarii</name>
    <dbReference type="NCBI Taxonomy" id="556325"/>
    <lineage>
        <taxon>Bacteria</taxon>
        <taxon>Bacillati</taxon>
        <taxon>Actinomycetota</taxon>
        <taxon>Actinomycetes</taxon>
        <taxon>Micrococcales</taxon>
        <taxon>Micrococcaceae</taxon>
        <taxon>Neomicrococcus</taxon>
    </lineage>
</organism>
<name>A0A1L2ZQL9_9MICC</name>
<evidence type="ECO:0000313" key="3">
    <source>
        <dbReference type="Proteomes" id="UP000183530"/>
    </source>
</evidence>
<protein>
    <submittedName>
        <fullName evidence="2">Glycine cleavage system protein T</fullName>
    </submittedName>
</protein>
<dbReference type="EMBL" id="CP018135">
    <property type="protein sequence ID" value="APF41281.1"/>
    <property type="molecule type" value="Genomic_DNA"/>
</dbReference>
<dbReference type="Proteomes" id="UP000183530">
    <property type="component" value="Chromosome"/>
</dbReference>
<dbReference type="InterPro" id="IPR006222">
    <property type="entry name" value="GCVT_N"/>
</dbReference>
<dbReference type="KEGG" id="nae:BHE16_10075"/>
<dbReference type="PANTHER" id="PTHR43757:SF2">
    <property type="entry name" value="AMINOMETHYLTRANSFERASE, MITOCHONDRIAL"/>
    <property type="match status" value="1"/>
</dbReference>
<reference evidence="2 3" key="1">
    <citation type="submission" date="2016-11" db="EMBL/GenBank/DDBJ databases">
        <title>Genome sequencing of Zhihengliuella aestuarii B18 antagonistic to Plasmodiophora brassicae.</title>
        <authorList>
            <person name="Luo Y."/>
        </authorList>
    </citation>
    <scope>NUCLEOTIDE SEQUENCE [LARGE SCALE GENOMIC DNA]</scope>
    <source>
        <strain evidence="2 3">B18</strain>
    </source>
</reference>
<evidence type="ECO:0000313" key="2">
    <source>
        <dbReference type="EMBL" id="APF41281.1"/>
    </source>
</evidence>
<sequence>MFMANNLQEVLDQAGNTVDFLRNSQVGAYIYPVVAPEFSNWRSEQRAWRETAVLFDQSHHMDNLILRGSDAIKLISDTAINSVANFPVNKAKQYVPVTPAGHVIGDGILFRQDQDEYVYVGRAPSTNWLLYNAATGGYNNLDIVEDRRSPARPMGKPVSREYWRFQIQGPRAWEIIEKLNGGPVEQLKFFSMSTMNIAGETVRTLRHGMSGAPGLEIWGPYATYDKIRDAILEAGAEFGMVAVGSRAYPSNTLESGWIPSPLPGIYTGEELRAYREWLPATSYEANNAIAGSFVSENIEDYYLNPWELGYGSFVKFDHDFIGREALEKIDPAQQRRKVTLAWDDEDFKSIQDSILKPEGENFKFFDLPLANYGSSNYDKVIDADGNVVGFSMFTGYSSNEHRALSLATVNADVPEGAEIRVVWGEENGGTRKTTVERHTQKDVRAVVSPVPFSAVARQSYQGGWRTGYQESGSAS</sequence>
<dbReference type="AlphaFoldDB" id="A0A1L2ZQL9"/>
<accession>A0A1L2ZQL9</accession>
<dbReference type="Gene3D" id="3.30.1360.120">
    <property type="entry name" value="Probable tRNA modification gtpase trme, domain 1"/>
    <property type="match status" value="1"/>
</dbReference>
<proteinExistence type="predicted"/>
<dbReference type="Pfam" id="PF01571">
    <property type="entry name" value="GCV_T"/>
    <property type="match status" value="1"/>
</dbReference>